<evidence type="ECO:0008006" key="10">
    <source>
        <dbReference type="Google" id="ProtNLM"/>
    </source>
</evidence>
<dbReference type="AlphaFoldDB" id="A0A0L8VE85"/>
<comment type="caution">
    <text evidence="8">The sequence shown here is derived from an EMBL/GenBank/DDBJ whole genome shotgun (WGS) entry which is preliminary data.</text>
</comment>
<comment type="subcellular location">
    <subcellularLocation>
        <location evidence="1">Cell outer membrane</location>
    </subcellularLocation>
</comment>
<dbReference type="InterPro" id="IPR033985">
    <property type="entry name" value="SusD-like_N"/>
</dbReference>
<accession>A0A0L8VE85</accession>
<dbReference type="InterPro" id="IPR011990">
    <property type="entry name" value="TPR-like_helical_dom_sf"/>
</dbReference>
<name>A0A0L8VE85_9BACT</name>
<feature type="domain" description="SusD-like N-terminal" evidence="7">
    <location>
        <begin position="138"/>
        <end position="263"/>
    </location>
</feature>
<organism evidence="8 9">
    <name type="scientific">Sunxiuqinia dokdonensis</name>
    <dbReference type="NCBI Taxonomy" id="1409788"/>
    <lineage>
        <taxon>Bacteria</taxon>
        <taxon>Pseudomonadati</taxon>
        <taxon>Bacteroidota</taxon>
        <taxon>Bacteroidia</taxon>
        <taxon>Marinilabiliales</taxon>
        <taxon>Prolixibacteraceae</taxon>
        <taxon>Sunxiuqinia</taxon>
    </lineage>
</organism>
<proteinExistence type="inferred from homology"/>
<dbReference type="Pfam" id="PF14322">
    <property type="entry name" value="SusD-like_3"/>
    <property type="match status" value="1"/>
</dbReference>
<evidence type="ECO:0000256" key="2">
    <source>
        <dbReference type="ARBA" id="ARBA00006275"/>
    </source>
</evidence>
<evidence type="ECO:0000259" key="6">
    <source>
        <dbReference type="Pfam" id="PF07980"/>
    </source>
</evidence>
<dbReference type="InterPro" id="IPR012944">
    <property type="entry name" value="SusD_RagB_dom"/>
</dbReference>
<comment type="similarity">
    <text evidence="2">Belongs to the SusD family.</text>
</comment>
<dbReference type="EMBL" id="LGIA01000019">
    <property type="protein sequence ID" value="KOH46769.1"/>
    <property type="molecule type" value="Genomic_DNA"/>
</dbReference>
<protein>
    <recommendedName>
        <fullName evidence="10">RagB/SusD family nutrient uptake outer membrane protein</fullName>
    </recommendedName>
</protein>
<dbReference type="Proteomes" id="UP000036958">
    <property type="component" value="Unassembled WGS sequence"/>
</dbReference>
<dbReference type="PATRIC" id="fig|1409788.3.peg.425"/>
<evidence type="ECO:0000256" key="1">
    <source>
        <dbReference type="ARBA" id="ARBA00004442"/>
    </source>
</evidence>
<feature type="domain" description="RagB/SusD" evidence="6">
    <location>
        <begin position="378"/>
        <end position="651"/>
    </location>
</feature>
<dbReference type="STRING" id="1409788.NC99_04110"/>
<sequence length="651" mass="74822">MESFLFDLFKIPNDNIFFLKFKIGIIAFIIAAFSFNACVDEFKVGDNFLEKEPGVDVTADTIFTQAEYARRFLWNTYSNLYYALPSYWNDVDGKMNMGMFETLSDCYHSHLSWDGVNRMYYSGSYSAGLEDSDSHTRFGYNKEEVWQAVRKAWLFIENVDRVPDMTTDEKERLKGEAKVIIASRYFDLFRHYGGLPLADHAWDVNETYENPRATVEETVNFMVNLLDEASATLPWTLDAADISNWDGRFTKAAAMGLKAKILLFAASPLFNDAVPYSIEGPQEAVQSNHVWYGGYKPELWDEVVEACEDFFREVDANGVYGLLQPATDNGLDVTKYDNVYRTAYRDAYSLRGSGGPNPEMLISTRIRYRAGNWDWNYYFPQSSMYGAFTPTQEFVDMFPMRDGSPFDWNDANKVSKIHTERDPRLYEIVLVNGAEYQGRQAELWVGGREAQQGPANEEGQFATGYANYKFVLDFSKNTAKPTLWPYLRVSEIYLIYAEALTKAGRYNEAIASVDAVRERVGLAGLAESNPGLNLQDEESLMNEILRERAIELGFEDVRFFDLIRNKMADRFTTQLHGLKTYRADGLEQSWSDKSASERGERPTEFTYTKFELQKPRRNFWVTGEFNPKWYLSAFPPSEVNKDYGLTQNPGW</sequence>
<evidence type="ECO:0000256" key="4">
    <source>
        <dbReference type="ARBA" id="ARBA00023136"/>
    </source>
</evidence>
<gene>
    <name evidence="8" type="ORF">NC99_04110</name>
</gene>
<evidence type="ECO:0000313" key="8">
    <source>
        <dbReference type="EMBL" id="KOH46769.1"/>
    </source>
</evidence>
<dbReference type="RefSeq" id="WP_204374869.1">
    <property type="nucleotide sequence ID" value="NZ_LGIA01000019.1"/>
</dbReference>
<reference evidence="9" key="1">
    <citation type="submission" date="2015-07" db="EMBL/GenBank/DDBJ databases">
        <title>Genome sequencing of Sunxiuqinia dokdonensis strain SK.</title>
        <authorList>
            <person name="Ahn S."/>
            <person name="Kim B.-C."/>
        </authorList>
    </citation>
    <scope>NUCLEOTIDE SEQUENCE [LARGE SCALE GENOMIC DNA]</scope>
    <source>
        <strain evidence="9">SK</strain>
    </source>
</reference>
<dbReference type="SUPFAM" id="SSF48452">
    <property type="entry name" value="TPR-like"/>
    <property type="match status" value="1"/>
</dbReference>
<evidence type="ECO:0000256" key="3">
    <source>
        <dbReference type="ARBA" id="ARBA00022729"/>
    </source>
</evidence>
<evidence type="ECO:0000256" key="5">
    <source>
        <dbReference type="ARBA" id="ARBA00023237"/>
    </source>
</evidence>
<evidence type="ECO:0000259" key="7">
    <source>
        <dbReference type="Pfam" id="PF14322"/>
    </source>
</evidence>
<evidence type="ECO:0000313" key="9">
    <source>
        <dbReference type="Proteomes" id="UP000036958"/>
    </source>
</evidence>
<dbReference type="GO" id="GO:0009279">
    <property type="term" value="C:cell outer membrane"/>
    <property type="evidence" value="ECO:0007669"/>
    <property type="project" value="UniProtKB-SubCell"/>
</dbReference>
<dbReference type="Pfam" id="PF07980">
    <property type="entry name" value="SusD_RagB"/>
    <property type="match status" value="1"/>
</dbReference>
<keyword evidence="4" id="KW-0472">Membrane</keyword>
<dbReference type="Gene3D" id="1.25.40.390">
    <property type="match status" value="1"/>
</dbReference>
<keyword evidence="3" id="KW-0732">Signal</keyword>
<keyword evidence="5" id="KW-0998">Cell outer membrane</keyword>
<keyword evidence="9" id="KW-1185">Reference proteome</keyword>